<dbReference type="EMBL" id="BAABHV010000009">
    <property type="protein sequence ID" value="GAA5051470.1"/>
    <property type="molecule type" value="Genomic_DNA"/>
</dbReference>
<dbReference type="RefSeq" id="WP_346032149.1">
    <property type="nucleotide sequence ID" value="NZ_BAABHV010000009.1"/>
</dbReference>
<accession>A0ABP9K7C8</accession>
<proteinExistence type="predicted"/>
<feature type="signal peptide" evidence="2">
    <location>
        <begin position="1"/>
        <end position="21"/>
    </location>
</feature>
<evidence type="ECO:0000313" key="4">
    <source>
        <dbReference type="Proteomes" id="UP001500518"/>
    </source>
</evidence>
<gene>
    <name evidence="3" type="ORF">GCM10023208_11380</name>
</gene>
<protein>
    <submittedName>
        <fullName evidence="3">Uncharacterized protein</fullName>
    </submittedName>
</protein>
<organism evidence="3 4">
    <name type="scientific">Erythrobacter westpacificensis</name>
    <dbReference type="NCBI Taxonomy" id="1055231"/>
    <lineage>
        <taxon>Bacteria</taxon>
        <taxon>Pseudomonadati</taxon>
        <taxon>Pseudomonadota</taxon>
        <taxon>Alphaproteobacteria</taxon>
        <taxon>Sphingomonadales</taxon>
        <taxon>Erythrobacteraceae</taxon>
        <taxon>Erythrobacter/Porphyrobacter group</taxon>
        <taxon>Erythrobacter</taxon>
    </lineage>
</organism>
<dbReference type="Proteomes" id="UP001500518">
    <property type="component" value="Unassembled WGS sequence"/>
</dbReference>
<keyword evidence="4" id="KW-1185">Reference proteome</keyword>
<name>A0ABP9K7C8_9SPHN</name>
<sequence>MNKTLLAAATALSMISVPVMADHHESGEMTADQQMMYDELSPADRAEFDTYTADQQTMYFGWNDALRGYYWSLNDEQQDAWWYLNDEQRATIFQIQAPEQRAAAWNSVIAQVSELEDGNATTQQTAATTSTTDMRFVSNAVVQDAPAPHQGEYPVCESDADDNCINAWAAGQRGPGVDRPLDYWPGEPASS</sequence>
<evidence type="ECO:0000313" key="3">
    <source>
        <dbReference type="EMBL" id="GAA5051470.1"/>
    </source>
</evidence>
<evidence type="ECO:0000256" key="2">
    <source>
        <dbReference type="SAM" id="SignalP"/>
    </source>
</evidence>
<reference evidence="4" key="1">
    <citation type="journal article" date="2019" name="Int. J. Syst. Evol. Microbiol.">
        <title>The Global Catalogue of Microorganisms (GCM) 10K type strain sequencing project: providing services to taxonomists for standard genome sequencing and annotation.</title>
        <authorList>
            <consortium name="The Broad Institute Genomics Platform"/>
            <consortium name="The Broad Institute Genome Sequencing Center for Infectious Disease"/>
            <person name="Wu L."/>
            <person name="Ma J."/>
        </authorList>
    </citation>
    <scope>NUCLEOTIDE SEQUENCE [LARGE SCALE GENOMIC DNA]</scope>
    <source>
        <strain evidence="4">JCM 18014</strain>
    </source>
</reference>
<keyword evidence="2" id="KW-0732">Signal</keyword>
<comment type="caution">
    <text evidence="3">The sequence shown here is derived from an EMBL/GenBank/DDBJ whole genome shotgun (WGS) entry which is preliminary data.</text>
</comment>
<evidence type="ECO:0000256" key="1">
    <source>
        <dbReference type="SAM" id="MobiDB-lite"/>
    </source>
</evidence>
<feature type="chain" id="PRO_5046496683" evidence="2">
    <location>
        <begin position="22"/>
        <end position="191"/>
    </location>
</feature>
<feature type="region of interest" description="Disordered" evidence="1">
    <location>
        <begin position="171"/>
        <end position="191"/>
    </location>
</feature>